<dbReference type="EC" id="7.1.1.2" evidence="2 16"/>
<feature type="transmembrane region" description="Helical" evidence="16">
    <location>
        <begin position="122"/>
        <end position="139"/>
    </location>
</feature>
<feature type="transmembrane region" description="Helical" evidence="16">
    <location>
        <begin position="374"/>
        <end position="393"/>
    </location>
</feature>
<evidence type="ECO:0000256" key="11">
    <source>
        <dbReference type="ARBA" id="ARBA00023027"/>
    </source>
</evidence>
<keyword evidence="6 16" id="KW-0812">Transmembrane</keyword>
<evidence type="ECO:0000256" key="3">
    <source>
        <dbReference type="ARBA" id="ARBA00021096"/>
    </source>
</evidence>
<dbReference type="NCBIfam" id="TIGR01974">
    <property type="entry name" value="NDH_I_L"/>
    <property type="match status" value="1"/>
</dbReference>
<feature type="domain" description="NADH:quinone oxidoreductase/Mrp antiporter transmembrane" evidence="17">
    <location>
        <begin position="139"/>
        <end position="420"/>
    </location>
</feature>
<dbReference type="Pfam" id="PF00662">
    <property type="entry name" value="Proton_antipo_N"/>
    <property type="match status" value="1"/>
</dbReference>
<comment type="function">
    <text evidence="16">Core subunit of the mitochondrial membrane respiratory chain NADH dehydrogenase (Complex I) which catalyzes electron transfer from NADH through the respiratory chain, using ubiquinone as an electron acceptor. Essential for the catalytic activity and assembly of complex I.</text>
</comment>
<feature type="transmembrane region" description="Helical" evidence="16">
    <location>
        <begin position="331"/>
        <end position="353"/>
    </location>
</feature>
<evidence type="ECO:0000259" key="19">
    <source>
        <dbReference type="Pfam" id="PF06455"/>
    </source>
</evidence>
<dbReference type="CTD" id="4540"/>
<evidence type="ECO:0000259" key="18">
    <source>
        <dbReference type="Pfam" id="PF00662"/>
    </source>
</evidence>
<reference evidence="20" key="1">
    <citation type="journal article" date="2010" name="BMC Evol. Biol.">
        <title>Evolutionary history of anglerfishes (Teleostei: Lophiiformes): a mitogenomic perspective.</title>
        <authorList>
            <person name="Miya M."/>
            <person name="Pietsch T.W."/>
            <person name="Orr J.W."/>
            <person name="Arnold R.J."/>
            <person name="Satoh T.P."/>
            <person name="Shedlock A.M."/>
            <person name="Ho H.-C."/>
            <person name="Shimazaki M."/>
            <person name="Yabe M."/>
            <person name="Nishida M."/>
        </authorList>
    </citation>
    <scope>NUCLEOTIDE SEQUENCE</scope>
</reference>
<dbReference type="GO" id="GO:0008137">
    <property type="term" value="F:NADH dehydrogenase (ubiquinone) activity"/>
    <property type="evidence" value="ECO:0007669"/>
    <property type="project" value="UniProtKB-EC"/>
</dbReference>
<protein>
    <recommendedName>
        <fullName evidence="3 16">NADH-ubiquinone oxidoreductase chain 5</fullName>
        <ecNumber evidence="2 16">7.1.1.2</ecNumber>
    </recommendedName>
</protein>
<feature type="transmembrane region" description="Helical" evidence="16">
    <location>
        <begin position="279"/>
        <end position="300"/>
    </location>
</feature>
<evidence type="ECO:0000259" key="17">
    <source>
        <dbReference type="Pfam" id="PF00361"/>
    </source>
</evidence>
<evidence type="ECO:0000256" key="6">
    <source>
        <dbReference type="ARBA" id="ARBA00022692"/>
    </source>
</evidence>
<sequence>MYTVPLIMSSSLMIIIMLLITPVLMTMNPEPKTPDWALTQVKTAVKLAFLVSLLPLLLFVSEGTETIVTTWTWMNTIAFDISISLKFDIYSTIFTPIALYVTWSIMEFASWYMHSDPYMNRFFKYLLIFLIAMIVLVTANNMFQLFIGWEGVGIMSFLLIGWWYGRADANTAALQAVVYNRVGDVGLIFAMAWLAMNTNSWEMHQMFSSTSDTDLTLPLLGLIIAATGKSAQFGLHPWLPSAMEGPTPVSALLHSSTMVVAGIFLLIRMSPLLETSQTALTTCLCLGALTTLFTATCALTQNDIKKIVAFSTSSQLGLMMVTIGLNQPQLAFLHICTHAFFKAMLFLCSGSIIHSLNDEQDIRKMGGMHNLTPYTSSCLTIGSLALTGTPFLAGFFSKDAIIEALNTSYLNAWALTLTLLATSFTAIYSLRLIFFVSMGHPRFNPLPPINENNPAVIGPIKRLAWGSIVTGLLITSNITPMKTTIMSMPPLLKLAALLVTILGLLTALELASLTNKQFKPTPKLPPHHFSNMLGFFPTVTHRLTPKLNLGLGQTIATQMIDQTWLEKSGPKAIVSMNTPLITTTSNTQHGAIKTYLTLFLLTLMLATLPLMF</sequence>
<feature type="transmembrane region" description="Helical" evidence="16">
    <location>
        <begin position="215"/>
        <end position="235"/>
    </location>
</feature>
<evidence type="ECO:0000256" key="7">
    <source>
        <dbReference type="ARBA" id="ARBA00022792"/>
    </source>
</evidence>
<keyword evidence="4 16" id="KW-0813">Transport</keyword>
<feature type="domain" description="NADH dehydrogenase subunit 5 C-terminal" evidence="19">
    <location>
        <begin position="428"/>
        <end position="608"/>
    </location>
</feature>
<dbReference type="AlphaFoldDB" id="D3KRR7"/>
<feature type="transmembrane region" description="Helical" evidence="16">
    <location>
        <begin position="307"/>
        <end position="325"/>
    </location>
</feature>
<evidence type="ECO:0000256" key="9">
    <source>
        <dbReference type="ARBA" id="ARBA00022982"/>
    </source>
</evidence>
<dbReference type="GeneID" id="8803341"/>
<feature type="transmembrane region" description="Helical" evidence="16">
    <location>
        <begin position="145"/>
        <end position="165"/>
    </location>
</feature>
<evidence type="ECO:0000256" key="12">
    <source>
        <dbReference type="ARBA" id="ARBA00023075"/>
    </source>
</evidence>
<evidence type="ECO:0000313" key="20">
    <source>
        <dbReference type="EMBL" id="BAI77154.1"/>
    </source>
</evidence>
<name>D3KRR7_BUFTH</name>
<evidence type="ECO:0000256" key="13">
    <source>
        <dbReference type="ARBA" id="ARBA00023128"/>
    </source>
</evidence>
<feature type="transmembrane region" description="Helical" evidence="16">
    <location>
        <begin position="247"/>
        <end position="267"/>
    </location>
</feature>
<feature type="transmembrane region" description="Helical" evidence="16">
    <location>
        <begin position="47"/>
        <end position="69"/>
    </location>
</feature>
<dbReference type="InterPro" id="IPR018393">
    <property type="entry name" value="NADHpl_OxRdtase_5_subgr"/>
</dbReference>
<evidence type="ECO:0000256" key="5">
    <source>
        <dbReference type="ARBA" id="ARBA00022660"/>
    </source>
</evidence>
<evidence type="ECO:0000256" key="15">
    <source>
        <dbReference type="ARBA" id="ARBA00049551"/>
    </source>
</evidence>
<keyword evidence="12 16" id="KW-0830">Ubiquinone</keyword>
<keyword evidence="13 16" id="KW-0496">Mitochondrion</keyword>
<evidence type="ECO:0000256" key="2">
    <source>
        <dbReference type="ARBA" id="ARBA00012944"/>
    </source>
</evidence>
<feature type="domain" description="NADH-Ubiquinone oxidoreductase (complex I) chain 5 N-terminal" evidence="18">
    <location>
        <begin position="73"/>
        <end position="123"/>
    </location>
</feature>
<dbReference type="Pfam" id="PF06455">
    <property type="entry name" value="NADH5_C"/>
    <property type="match status" value="1"/>
</dbReference>
<evidence type="ECO:0000256" key="16">
    <source>
        <dbReference type="RuleBase" id="RU003404"/>
    </source>
</evidence>
<keyword evidence="14 16" id="KW-0472">Membrane</keyword>
<dbReference type="PANTHER" id="PTHR42829">
    <property type="entry name" value="NADH-UBIQUINONE OXIDOREDUCTASE CHAIN 5"/>
    <property type="match status" value="1"/>
</dbReference>
<dbReference type="InterPro" id="IPR001516">
    <property type="entry name" value="Proton_antipo_N"/>
</dbReference>
<feature type="transmembrane region" description="Helical" evidence="16">
    <location>
        <begin position="89"/>
        <end position="110"/>
    </location>
</feature>
<keyword evidence="11 16" id="KW-0520">NAD</keyword>
<dbReference type="Pfam" id="PF00361">
    <property type="entry name" value="Proton_antipo_M"/>
    <property type="match status" value="1"/>
</dbReference>
<dbReference type="GO" id="GO:0015990">
    <property type="term" value="P:electron transport coupled proton transport"/>
    <property type="evidence" value="ECO:0007669"/>
    <property type="project" value="TreeGrafter"/>
</dbReference>
<dbReference type="GO" id="GO:0005743">
    <property type="term" value="C:mitochondrial inner membrane"/>
    <property type="evidence" value="ECO:0007669"/>
    <property type="project" value="UniProtKB-SubCell"/>
</dbReference>
<dbReference type="GO" id="GO:0042773">
    <property type="term" value="P:ATP synthesis coupled electron transport"/>
    <property type="evidence" value="ECO:0007669"/>
    <property type="project" value="InterPro"/>
</dbReference>
<feature type="transmembrane region" description="Helical" evidence="16">
    <location>
        <begin position="491"/>
        <end position="513"/>
    </location>
</feature>
<feature type="transmembrane region" description="Helical" evidence="16">
    <location>
        <begin position="592"/>
        <end position="611"/>
    </location>
</feature>
<dbReference type="RefSeq" id="YP_003457080.1">
    <property type="nucleotide sequence ID" value="NC_013869.1"/>
</dbReference>
<organism evidence="20">
    <name type="scientific">Bufoceratias thele</name>
    <name type="common">Deep-sea anglerfish</name>
    <name type="synonym">Phrynichthys thele</name>
    <dbReference type="NCBI Taxonomy" id="412633"/>
    <lineage>
        <taxon>Eukaryota</taxon>
        <taxon>Metazoa</taxon>
        <taxon>Chordata</taxon>
        <taxon>Craniata</taxon>
        <taxon>Vertebrata</taxon>
        <taxon>Euteleostomi</taxon>
        <taxon>Actinopterygii</taxon>
        <taxon>Neopterygii</taxon>
        <taxon>Teleostei</taxon>
        <taxon>Neoteleostei</taxon>
        <taxon>Acanthomorphata</taxon>
        <taxon>Eupercaria</taxon>
        <taxon>Lophiiformes</taxon>
        <taxon>Ceratioidei</taxon>
        <taxon>Diceratiidae</taxon>
        <taxon>Bufoceratias</taxon>
    </lineage>
</organism>
<gene>
    <name evidence="20" type="primary">ND5</name>
</gene>
<evidence type="ECO:0000256" key="10">
    <source>
        <dbReference type="ARBA" id="ARBA00022989"/>
    </source>
</evidence>
<comment type="similarity">
    <text evidence="16">Belongs to the complex I subunit 5 family.</text>
</comment>
<evidence type="ECO:0000256" key="1">
    <source>
        <dbReference type="ARBA" id="ARBA00004448"/>
    </source>
</evidence>
<dbReference type="PRINTS" id="PR01434">
    <property type="entry name" value="NADHDHGNASE5"/>
</dbReference>
<dbReference type="GO" id="GO:0003954">
    <property type="term" value="F:NADH dehydrogenase activity"/>
    <property type="evidence" value="ECO:0007669"/>
    <property type="project" value="TreeGrafter"/>
</dbReference>
<keyword evidence="10 16" id="KW-1133">Transmembrane helix</keyword>
<keyword evidence="5" id="KW-0679">Respiratory chain</keyword>
<feature type="transmembrane region" description="Helical" evidence="16">
    <location>
        <begin position="413"/>
        <end position="434"/>
    </location>
</feature>
<dbReference type="InterPro" id="IPR010934">
    <property type="entry name" value="NADH_DH_su5_C"/>
</dbReference>
<comment type="catalytic activity">
    <reaction evidence="15 16">
        <text>a ubiquinone + NADH + 5 H(+)(in) = a ubiquinol + NAD(+) + 4 H(+)(out)</text>
        <dbReference type="Rhea" id="RHEA:29091"/>
        <dbReference type="Rhea" id="RHEA-COMP:9565"/>
        <dbReference type="Rhea" id="RHEA-COMP:9566"/>
        <dbReference type="ChEBI" id="CHEBI:15378"/>
        <dbReference type="ChEBI" id="CHEBI:16389"/>
        <dbReference type="ChEBI" id="CHEBI:17976"/>
        <dbReference type="ChEBI" id="CHEBI:57540"/>
        <dbReference type="ChEBI" id="CHEBI:57945"/>
        <dbReference type="EC" id="7.1.1.2"/>
    </reaction>
</comment>
<dbReference type="EMBL" id="AB282841">
    <property type="protein sequence ID" value="BAI77154.1"/>
    <property type="molecule type" value="Genomic_DNA"/>
</dbReference>
<dbReference type="InterPro" id="IPR003945">
    <property type="entry name" value="NU5C-like"/>
</dbReference>
<keyword evidence="9" id="KW-0249">Electron transport</keyword>
<dbReference type="InterPro" id="IPR001750">
    <property type="entry name" value="ND/Mrp_TM"/>
</dbReference>
<evidence type="ECO:0000256" key="4">
    <source>
        <dbReference type="ARBA" id="ARBA00022448"/>
    </source>
</evidence>
<comment type="subcellular location">
    <subcellularLocation>
        <location evidence="1">Mitochondrion inner membrane</location>
        <topology evidence="1">Multi-pass membrane protein</topology>
    </subcellularLocation>
</comment>
<keyword evidence="7" id="KW-0999">Mitochondrion inner membrane</keyword>
<geneLocation type="mitochondrion" evidence="20"/>
<feature type="transmembrane region" description="Helical" evidence="16">
    <location>
        <begin position="6"/>
        <end position="26"/>
    </location>
</feature>
<proteinExistence type="inferred from homology"/>
<accession>D3KRR7</accession>
<feature type="transmembrane region" description="Helical" evidence="16">
    <location>
        <begin position="177"/>
        <end position="195"/>
    </location>
</feature>
<evidence type="ECO:0000256" key="8">
    <source>
        <dbReference type="ARBA" id="ARBA00022967"/>
    </source>
</evidence>
<evidence type="ECO:0000256" key="14">
    <source>
        <dbReference type="ARBA" id="ARBA00023136"/>
    </source>
</evidence>
<dbReference type="PANTHER" id="PTHR42829:SF2">
    <property type="entry name" value="NADH-UBIQUINONE OXIDOREDUCTASE CHAIN 5"/>
    <property type="match status" value="1"/>
</dbReference>
<keyword evidence="8" id="KW-1278">Translocase</keyword>